<dbReference type="EMBL" id="CADIKH010000024">
    <property type="protein sequence ID" value="CAB3764319.1"/>
    <property type="molecule type" value="Genomic_DNA"/>
</dbReference>
<protein>
    <submittedName>
        <fullName evidence="2">Uncharacterized protein</fullName>
    </submittedName>
</protein>
<accession>A0A6J5ECX5</accession>
<name>A0A6J5ECX5_9BURK</name>
<proteinExistence type="predicted"/>
<evidence type="ECO:0000256" key="1">
    <source>
        <dbReference type="SAM" id="MobiDB-lite"/>
    </source>
</evidence>
<evidence type="ECO:0000313" key="2">
    <source>
        <dbReference type="EMBL" id="CAB3764319.1"/>
    </source>
</evidence>
<gene>
    <name evidence="2" type="ORF">LMG29542_04852</name>
</gene>
<reference evidence="2 3" key="1">
    <citation type="submission" date="2020-04" db="EMBL/GenBank/DDBJ databases">
        <authorList>
            <person name="De Canck E."/>
        </authorList>
    </citation>
    <scope>NUCLEOTIDE SEQUENCE [LARGE SCALE GENOMIC DNA]</scope>
    <source>
        <strain evidence="2 3">LMG 29542</strain>
    </source>
</reference>
<sequence length="215" mass="23085">MGSSCSRRSNAAVVQEDLYPMPAIPRTQTEGNQQHARTQTTNPRLPGARNASASSQRAATTFGSANAARAEVLTVGVSQHSIATGDETLHTSGINDCSAVVFMTNRDPLSHIYRDRTMLHVNGSDMGSSSADARSGSPSTARVAFMDAVNRRKGSDHRLVVGFGLANDSPFSQQMFRDQLSECMDECRFNLGSNNMQLQPPHHSLTVTADGSVVM</sequence>
<dbReference type="AlphaFoldDB" id="A0A6J5ECX5"/>
<keyword evidence="3" id="KW-1185">Reference proteome</keyword>
<feature type="region of interest" description="Disordered" evidence="1">
    <location>
        <begin position="1"/>
        <end position="62"/>
    </location>
</feature>
<dbReference type="Proteomes" id="UP000494363">
    <property type="component" value="Unassembled WGS sequence"/>
</dbReference>
<feature type="compositionally biased region" description="Low complexity" evidence="1">
    <location>
        <begin position="48"/>
        <end position="59"/>
    </location>
</feature>
<evidence type="ECO:0000313" key="3">
    <source>
        <dbReference type="Proteomes" id="UP000494363"/>
    </source>
</evidence>
<feature type="compositionally biased region" description="Polar residues" evidence="1">
    <location>
        <begin position="26"/>
        <end position="43"/>
    </location>
</feature>
<organism evidence="2 3">
    <name type="scientific">Paraburkholderia humisilvae</name>
    <dbReference type="NCBI Taxonomy" id="627669"/>
    <lineage>
        <taxon>Bacteria</taxon>
        <taxon>Pseudomonadati</taxon>
        <taxon>Pseudomonadota</taxon>
        <taxon>Betaproteobacteria</taxon>
        <taxon>Burkholderiales</taxon>
        <taxon>Burkholderiaceae</taxon>
        <taxon>Paraburkholderia</taxon>
    </lineage>
</organism>